<dbReference type="Pfam" id="PF03372">
    <property type="entry name" value="Exo_endo_phos"/>
    <property type="match status" value="1"/>
</dbReference>
<feature type="domain" description="Endonuclease/exonuclease/phosphatase" evidence="12">
    <location>
        <begin position="33"/>
        <end position="286"/>
    </location>
</feature>
<evidence type="ECO:0000256" key="1">
    <source>
        <dbReference type="ARBA" id="ARBA00001936"/>
    </source>
</evidence>
<dbReference type="GO" id="GO:0006302">
    <property type="term" value="P:double-strand break repair"/>
    <property type="evidence" value="ECO:0007669"/>
    <property type="project" value="TreeGrafter"/>
</dbReference>
<dbReference type="InterPro" id="IPR005135">
    <property type="entry name" value="Endo/exonuclease/phosphatase"/>
</dbReference>
<dbReference type="GO" id="GO:0004518">
    <property type="term" value="F:nuclease activity"/>
    <property type="evidence" value="ECO:0007669"/>
    <property type="project" value="UniProtKB-KW"/>
</dbReference>
<evidence type="ECO:0000256" key="6">
    <source>
        <dbReference type="ARBA" id="ARBA00022763"/>
    </source>
</evidence>
<feature type="region of interest" description="Disordered" evidence="11">
    <location>
        <begin position="862"/>
        <end position="921"/>
    </location>
</feature>
<dbReference type="Gene3D" id="3.60.10.10">
    <property type="entry name" value="Endonuclease/exonuclease/phosphatase"/>
    <property type="match status" value="1"/>
</dbReference>
<dbReference type="PANTHER" id="PTHR15822">
    <property type="entry name" value="TRAF AND TNF RECEPTOR-ASSOCIATED PROTEIN"/>
    <property type="match status" value="1"/>
</dbReference>
<comment type="subcellular location">
    <subcellularLocation>
        <location evidence="3">Nucleus</location>
        <location evidence="3">PML body</location>
    </subcellularLocation>
</comment>
<keyword evidence="9" id="KW-0234">DNA repair</keyword>
<protein>
    <recommendedName>
        <fullName evidence="12">Endonuclease/exonuclease/phosphatase domain-containing protein</fullName>
    </recommendedName>
</protein>
<comment type="cofactor">
    <cofactor evidence="1">
        <name>Mn(2+)</name>
        <dbReference type="ChEBI" id="CHEBI:29035"/>
    </cofactor>
</comment>
<dbReference type="AlphaFoldDB" id="A0A812ZSU0"/>
<evidence type="ECO:0000256" key="11">
    <source>
        <dbReference type="SAM" id="MobiDB-lite"/>
    </source>
</evidence>
<gene>
    <name evidence="13" type="ORF">SNEC2469_LOCUS25367</name>
</gene>
<dbReference type="SUPFAM" id="SSF56219">
    <property type="entry name" value="DNase I-like"/>
    <property type="match status" value="1"/>
</dbReference>
<keyword evidence="5" id="KW-0479">Metal-binding</keyword>
<dbReference type="GO" id="GO:0070260">
    <property type="term" value="F:5'-tyrosyl-DNA phosphodiesterase activity"/>
    <property type="evidence" value="ECO:0007669"/>
    <property type="project" value="TreeGrafter"/>
</dbReference>
<feature type="region of interest" description="Disordered" evidence="11">
    <location>
        <begin position="1016"/>
        <end position="1050"/>
    </location>
</feature>
<proteinExistence type="predicted"/>
<organism evidence="13 14">
    <name type="scientific">Symbiodinium necroappetens</name>
    <dbReference type="NCBI Taxonomy" id="1628268"/>
    <lineage>
        <taxon>Eukaryota</taxon>
        <taxon>Sar</taxon>
        <taxon>Alveolata</taxon>
        <taxon>Dinophyceae</taxon>
        <taxon>Suessiales</taxon>
        <taxon>Symbiodiniaceae</taxon>
        <taxon>Symbiodinium</taxon>
    </lineage>
</organism>
<keyword evidence="10" id="KW-0539">Nucleus</keyword>
<accession>A0A812ZSU0</accession>
<dbReference type="InterPro" id="IPR036691">
    <property type="entry name" value="Endo/exonu/phosph_ase_sf"/>
</dbReference>
<dbReference type="Proteomes" id="UP000601435">
    <property type="component" value="Unassembled WGS sequence"/>
</dbReference>
<name>A0A812ZSU0_9DINO</name>
<evidence type="ECO:0000256" key="3">
    <source>
        <dbReference type="ARBA" id="ARBA00004322"/>
    </source>
</evidence>
<evidence type="ECO:0000313" key="14">
    <source>
        <dbReference type="Proteomes" id="UP000601435"/>
    </source>
</evidence>
<evidence type="ECO:0000256" key="8">
    <source>
        <dbReference type="ARBA" id="ARBA00022842"/>
    </source>
</evidence>
<keyword evidence="7" id="KW-0378">Hydrolase</keyword>
<evidence type="ECO:0000313" key="13">
    <source>
        <dbReference type="EMBL" id="CAE7839232.1"/>
    </source>
</evidence>
<keyword evidence="6" id="KW-0227">DNA damage</keyword>
<comment type="caution">
    <text evidence="13">The sequence shown here is derived from an EMBL/GenBank/DDBJ whole genome shotgun (WGS) entry which is preliminary data.</text>
</comment>
<comment type="cofactor">
    <cofactor evidence="2">
        <name>Mg(2+)</name>
        <dbReference type="ChEBI" id="CHEBI:18420"/>
    </cofactor>
</comment>
<dbReference type="GO" id="GO:0046872">
    <property type="term" value="F:metal ion binding"/>
    <property type="evidence" value="ECO:0007669"/>
    <property type="project" value="UniProtKB-KW"/>
</dbReference>
<sequence length="1064" mass="118559">MYRWTGTGWVAEEGAPVAEQASRPCDQVRLRLATFNILADCFPWFVRLAIDSEKRFAALVDELSRLDADVLVMNEVTGNSLRRLLDSEYVRTSYYVSELPTGANGTLTGSHGCVMFSKLPMTHSYALRMDSMKREAIFGVLEIASRKIAICSLHTVAHQSPQNKAVRAKQLSRVVAFAREQRLDGFFVAGDLNLHYTAEDAVVPANGLLDAWAETHFGESGDADPGYTFDAGLNSMIPRYIPGEVRKMRLDRILVSEKCALVPEKPCELWATSAVDASRDIFLSDHFGLVQDLSVDPKGWHGKASVRRQLQENGAVPLEVHPVSNARFCLALVSHVGWLALRQRGQIVEVDEDGDAYIRFRDHRKKQWVYSENLPYLAKVLFDKGDILHVRRSFHCGSFHIRRGQTGVAKRLDAGGDLLVEFDQNVGDQWVQYYSLVFMEKEKPADSSGPSKQKATAEARVWLYNPPAFRDVAVRATPDIDGPRTQVTLRPGQRFMVSEEHVGTDGVRYLKLADGSGWMFENKPGDGVLCVRQNGGMPGDLLSRLSDKTPPDDKLLHEEDAKAFLMRMHRILNSKQVRPAVEGLQRELPDRIRSVTEVQRSQETQLTIEKAKRILIDACKSLFKDFGFQVSQEGQQELLDALREHESCNLVYIMATSIELVLQIPPGGWFGLSQLRRGFQVVVKEGPAQLVGKRGVLLKRDGEQWQVRLDGVDEAQLLPSEDLVIAPDPNAVKEASKAKEIKASASEKELEMEAWQMASLAAVRGKSHGKQLTEAPWWAVCQDRASRRATGRLAERELLAIASGSEASWSESLKRPNKSLPPAPLPIEDERVPSVFAMIEEIEADENRDRVRNEFKALARRRKPQPQAVAAVPETVGGSSASSGRRRGAFSTRAGALEEKPEATETFLDAEEEQDSDDLRTAEARANRGDIRDLLRREKFACSRKDAELAVMTGKLDRNPGRIAVEGRNEELPPRRTRPQCVKEEFERQRARWHLPPRGKHVGYMPQAHVLGTGQGNLGALEDGASSAPPRRADKDLLAPSFGGLPEFDDQPGFFRGSGFASFG</sequence>
<evidence type="ECO:0000259" key="12">
    <source>
        <dbReference type="Pfam" id="PF03372"/>
    </source>
</evidence>
<dbReference type="GO" id="GO:0005737">
    <property type="term" value="C:cytoplasm"/>
    <property type="evidence" value="ECO:0007669"/>
    <property type="project" value="TreeGrafter"/>
</dbReference>
<keyword evidence="14" id="KW-1185">Reference proteome</keyword>
<evidence type="ECO:0000256" key="2">
    <source>
        <dbReference type="ARBA" id="ARBA00001946"/>
    </source>
</evidence>
<dbReference type="EMBL" id="CAJNJA010049942">
    <property type="protein sequence ID" value="CAE7839232.1"/>
    <property type="molecule type" value="Genomic_DNA"/>
</dbReference>
<reference evidence="13" key="1">
    <citation type="submission" date="2021-02" db="EMBL/GenBank/DDBJ databases">
        <authorList>
            <person name="Dougan E. K."/>
            <person name="Rhodes N."/>
            <person name="Thang M."/>
            <person name="Chan C."/>
        </authorList>
    </citation>
    <scope>NUCLEOTIDE SEQUENCE</scope>
</reference>
<evidence type="ECO:0000256" key="9">
    <source>
        <dbReference type="ARBA" id="ARBA00023204"/>
    </source>
</evidence>
<feature type="compositionally biased region" description="Low complexity" evidence="11">
    <location>
        <begin position="877"/>
        <end position="895"/>
    </location>
</feature>
<evidence type="ECO:0000256" key="4">
    <source>
        <dbReference type="ARBA" id="ARBA00022722"/>
    </source>
</evidence>
<dbReference type="OrthoDB" id="413306at2759"/>
<evidence type="ECO:0000256" key="10">
    <source>
        <dbReference type="ARBA" id="ARBA00023242"/>
    </source>
</evidence>
<dbReference type="PANTHER" id="PTHR15822:SF4">
    <property type="entry name" value="TYROSYL-DNA PHOSPHODIESTERASE 2"/>
    <property type="match status" value="1"/>
</dbReference>
<dbReference type="GO" id="GO:0003697">
    <property type="term" value="F:single-stranded DNA binding"/>
    <property type="evidence" value="ECO:0007669"/>
    <property type="project" value="TreeGrafter"/>
</dbReference>
<keyword evidence="4" id="KW-0540">Nuclease</keyword>
<evidence type="ECO:0000256" key="7">
    <source>
        <dbReference type="ARBA" id="ARBA00022801"/>
    </source>
</evidence>
<dbReference type="InterPro" id="IPR051547">
    <property type="entry name" value="TDP2-like"/>
</dbReference>
<keyword evidence="8" id="KW-0460">Magnesium</keyword>
<evidence type="ECO:0000256" key="5">
    <source>
        <dbReference type="ARBA" id="ARBA00022723"/>
    </source>
</evidence>